<dbReference type="EnsemblProtists" id="PYU1_T003584">
    <property type="protein sequence ID" value="PYU1_T003584"/>
    <property type="gene ID" value="PYU1_G003574"/>
</dbReference>
<dbReference type="Proteomes" id="UP000019132">
    <property type="component" value="Unassembled WGS sequence"/>
</dbReference>
<reference evidence="2" key="1">
    <citation type="journal article" date="2010" name="Genome Biol.">
        <title>Genome sequence of the necrotrophic plant pathogen Pythium ultimum reveals original pathogenicity mechanisms and effector repertoire.</title>
        <authorList>
            <person name="Levesque C.A."/>
            <person name="Brouwer H."/>
            <person name="Cano L."/>
            <person name="Hamilton J.P."/>
            <person name="Holt C."/>
            <person name="Huitema E."/>
            <person name="Raffaele S."/>
            <person name="Robideau G.P."/>
            <person name="Thines M."/>
            <person name="Win J."/>
            <person name="Zerillo M.M."/>
            <person name="Beakes G.W."/>
            <person name="Boore J.L."/>
            <person name="Busam D."/>
            <person name="Dumas B."/>
            <person name="Ferriera S."/>
            <person name="Fuerstenberg S.I."/>
            <person name="Gachon C.M."/>
            <person name="Gaulin E."/>
            <person name="Govers F."/>
            <person name="Grenville-Briggs L."/>
            <person name="Horner N."/>
            <person name="Hostetler J."/>
            <person name="Jiang R.H."/>
            <person name="Johnson J."/>
            <person name="Krajaejun T."/>
            <person name="Lin H."/>
            <person name="Meijer H.J."/>
            <person name="Moore B."/>
            <person name="Morris P."/>
            <person name="Phuntmart V."/>
            <person name="Puiu D."/>
            <person name="Shetty J."/>
            <person name="Stajich J.E."/>
            <person name="Tripathy S."/>
            <person name="Wawra S."/>
            <person name="van West P."/>
            <person name="Whitty B.R."/>
            <person name="Coutinho P.M."/>
            <person name="Henrissat B."/>
            <person name="Martin F."/>
            <person name="Thomas P.D."/>
            <person name="Tyler B.M."/>
            <person name="De Vries R.P."/>
            <person name="Kamoun S."/>
            <person name="Yandell M."/>
            <person name="Tisserat N."/>
            <person name="Buell C.R."/>
        </authorList>
    </citation>
    <scope>NUCLEOTIDE SEQUENCE</scope>
    <source>
        <strain evidence="2">DAOM:BR144</strain>
    </source>
</reference>
<dbReference type="EMBL" id="GL376638">
    <property type="status" value="NOT_ANNOTATED_CDS"/>
    <property type="molecule type" value="Genomic_DNA"/>
</dbReference>
<reference evidence="2" key="2">
    <citation type="submission" date="2010-04" db="EMBL/GenBank/DDBJ databases">
        <authorList>
            <person name="Buell R."/>
            <person name="Hamilton J."/>
            <person name="Hostetler J."/>
        </authorList>
    </citation>
    <scope>NUCLEOTIDE SEQUENCE [LARGE SCALE GENOMIC DNA]</scope>
    <source>
        <strain evidence="2">DAOM:BR144</strain>
    </source>
</reference>
<dbReference type="InParanoid" id="K3WF43"/>
<accession>K3WF43</accession>
<protein>
    <submittedName>
        <fullName evidence="1">Uncharacterized protein</fullName>
    </submittedName>
</protein>
<dbReference type="AlphaFoldDB" id="K3WF43"/>
<evidence type="ECO:0000313" key="2">
    <source>
        <dbReference type="Proteomes" id="UP000019132"/>
    </source>
</evidence>
<dbReference type="HOGENOM" id="CLU_1484865_0_0_1"/>
<keyword evidence="2" id="KW-1185">Reference proteome</keyword>
<dbReference type="VEuPathDB" id="FungiDB:PYU1_G003574"/>
<reference evidence="1" key="3">
    <citation type="submission" date="2015-02" db="UniProtKB">
        <authorList>
            <consortium name="EnsemblProtists"/>
        </authorList>
    </citation>
    <scope>IDENTIFICATION</scope>
    <source>
        <strain evidence="1">DAOM BR144</strain>
    </source>
</reference>
<evidence type="ECO:0000313" key="1">
    <source>
        <dbReference type="EnsemblProtists" id="PYU1_T003584"/>
    </source>
</evidence>
<proteinExistence type="predicted"/>
<organism evidence="1 2">
    <name type="scientific">Globisporangium ultimum (strain ATCC 200006 / CBS 805.95 / DAOM BR144)</name>
    <name type="common">Pythium ultimum</name>
    <dbReference type="NCBI Taxonomy" id="431595"/>
    <lineage>
        <taxon>Eukaryota</taxon>
        <taxon>Sar</taxon>
        <taxon>Stramenopiles</taxon>
        <taxon>Oomycota</taxon>
        <taxon>Peronosporomycetes</taxon>
        <taxon>Pythiales</taxon>
        <taxon>Pythiaceae</taxon>
        <taxon>Globisporangium</taxon>
    </lineage>
</organism>
<sequence length="182" mass="20119">MKLSILRPRAIEDAPKCYDLMDDHSPLATSLTSFVLDGGSEFGYNVMRHIVESVGDLVPGFSRCAANTNTMSIFQIIVTSQTLRTCGNALSQFTIPNKLLTTISSDTRYAHCTRIRLSHASMRVSSRSYWCDDGPDCECYNEFKNTIVSAFGADLTTTVDALLKFVDNSMCSVKTFKSEKLG</sequence>
<name>K3WF43_GLOUD</name>